<evidence type="ECO:0000256" key="3">
    <source>
        <dbReference type="ARBA" id="ARBA00022691"/>
    </source>
</evidence>
<dbReference type="EMBL" id="JAPXFL010000012">
    <property type="protein sequence ID" value="KAK9498328.1"/>
    <property type="molecule type" value="Genomic_DNA"/>
</dbReference>
<dbReference type="AlphaFoldDB" id="A0AAW1CHJ5"/>
<evidence type="ECO:0000256" key="8">
    <source>
        <dbReference type="ARBA" id="ARBA00093635"/>
    </source>
</evidence>
<evidence type="ECO:0000256" key="6">
    <source>
        <dbReference type="ARBA" id="ARBA00022833"/>
    </source>
</evidence>
<dbReference type="Gene3D" id="1.25.40.10">
    <property type="entry name" value="Tetratricopeptide repeat domain"/>
    <property type="match status" value="2"/>
</dbReference>
<dbReference type="Proteomes" id="UP001461498">
    <property type="component" value="Unassembled WGS sequence"/>
</dbReference>
<reference evidence="13 14" key="1">
    <citation type="submission" date="2022-12" db="EMBL/GenBank/DDBJ databases">
        <title>Chromosome-level genome assembly of true bugs.</title>
        <authorList>
            <person name="Ma L."/>
            <person name="Li H."/>
        </authorList>
    </citation>
    <scope>NUCLEOTIDE SEQUENCE [LARGE SCALE GENOMIC DNA]</scope>
    <source>
        <strain evidence="13">Lab_2022b</strain>
    </source>
</reference>
<dbReference type="PROSITE" id="PS01360">
    <property type="entry name" value="ZF_MYND_1"/>
    <property type="match status" value="1"/>
</dbReference>
<evidence type="ECO:0000313" key="13">
    <source>
        <dbReference type="EMBL" id="KAK9498328.1"/>
    </source>
</evidence>
<keyword evidence="14" id="KW-1185">Reference proteome</keyword>
<feature type="domain" description="MYND-type" evidence="12">
    <location>
        <begin position="275"/>
        <end position="314"/>
    </location>
</feature>
<comment type="caution">
    <text evidence="13">The sequence shown here is derived from an EMBL/GenBank/DDBJ whole genome shotgun (WGS) entry which is preliminary data.</text>
</comment>
<accession>A0AAW1CHJ5</accession>
<evidence type="ECO:0000256" key="7">
    <source>
        <dbReference type="ARBA" id="ARBA00093423"/>
    </source>
</evidence>
<feature type="domain" description="SET" evidence="11">
    <location>
        <begin position="230"/>
        <end position="534"/>
    </location>
</feature>
<organism evidence="13 14">
    <name type="scientific">Rhynocoris fuscipes</name>
    <dbReference type="NCBI Taxonomy" id="488301"/>
    <lineage>
        <taxon>Eukaryota</taxon>
        <taxon>Metazoa</taxon>
        <taxon>Ecdysozoa</taxon>
        <taxon>Arthropoda</taxon>
        <taxon>Hexapoda</taxon>
        <taxon>Insecta</taxon>
        <taxon>Pterygota</taxon>
        <taxon>Neoptera</taxon>
        <taxon>Paraneoptera</taxon>
        <taxon>Hemiptera</taxon>
        <taxon>Heteroptera</taxon>
        <taxon>Panheteroptera</taxon>
        <taxon>Cimicomorpha</taxon>
        <taxon>Reduviidae</taxon>
        <taxon>Harpactorinae</taxon>
        <taxon>Harpactorini</taxon>
        <taxon>Rhynocoris</taxon>
    </lineage>
</organism>
<dbReference type="InterPro" id="IPR001214">
    <property type="entry name" value="SET_dom"/>
</dbReference>
<keyword evidence="2" id="KW-0808">Transferase</keyword>
<dbReference type="GO" id="GO:0032259">
    <property type="term" value="P:methylation"/>
    <property type="evidence" value="ECO:0007669"/>
    <property type="project" value="UniProtKB-KW"/>
</dbReference>
<comment type="function">
    <text evidence="7">Protein-lysine N-methyltransferase. Monomethylates PRMT5, modulating its transcriptional activity. May also act as a histone methyltransferase. Plays a critical role in cardiac development. Acts as a key epigenetic regulator of gene expression during cardiac development via its dual activities as a methyltransferase and negative regulator of HDAC1.</text>
</comment>
<keyword evidence="4" id="KW-0479">Metal-binding</keyword>
<keyword evidence="6" id="KW-0862">Zinc</keyword>
<protein>
    <recommendedName>
        <fullName evidence="8">Protein-lysine N-methyltransferase SMYD4</fullName>
    </recommendedName>
    <alternativeName>
        <fullName evidence="9">SET and MYND domain-containing protein 4</fullName>
    </alternativeName>
</protein>
<dbReference type="CDD" id="cd10536">
    <property type="entry name" value="SET_SMYD4"/>
    <property type="match status" value="1"/>
</dbReference>
<dbReference type="InterPro" id="IPR044421">
    <property type="entry name" value="SMYD4_SET"/>
</dbReference>
<evidence type="ECO:0000259" key="11">
    <source>
        <dbReference type="PROSITE" id="PS50280"/>
    </source>
</evidence>
<evidence type="ECO:0000256" key="10">
    <source>
        <dbReference type="PROSITE-ProRule" id="PRU00134"/>
    </source>
</evidence>
<dbReference type="InterPro" id="IPR002893">
    <property type="entry name" value="Znf_MYND"/>
</dbReference>
<dbReference type="GO" id="GO:0008276">
    <property type="term" value="F:protein methyltransferase activity"/>
    <property type="evidence" value="ECO:0007669"/>
    <property type="project" value="UniProtKB-ARBA"/>
</dbReference>
<proteinExistence type="predicted"/>
<dbReference type="PANTHER" id="PTHR46165:SF6">
    <property type="entry name" value="SET AND MYND DOMAIN-CONTAINING PROTEIN 4-LIKE PROTEIN"/>
    <property type="match status" value="1"/>
</dbReference>
<gene>
    <name evidence="13" type="ORF">O3M35_002986</name>
</gene>
<dbReference type="GO" id="GO:0042826">
    <property type="term" value="F:histone deacetylase binding"/>
    <property type="evidence" value="ECO:0007669"/>
    <property type="project" value="TreeGrafter"/>
</dbReference>
<keyword evidence="3" id="KW-0949">S-adenosyl-L-methionine</keyword>
<dbReference type="PROSITE" id="PS50280">
    <property type="entry name" value="SET"/>
    <property type="match status" value="1"/>
</dbReference>
<dbReference type="InterPro" id="IPR011990">
    <property type="entry name" value="TPR-like_helical_dom_sf"/>
</dbReference>
<dbReference type="GO" id="GO:0005737">
    <property type="term" value="C:cytoplasm"/>
    <property type="evidence" value="ECO:0007669"/>
    <property type="project" value="TreeGrafter"/>
</dbReference>
<dbReference type="SUPFAM" id="SSF82199">
    <property type="entry name" value="SET domain"/>
    <property type="match status" value="1"/>
</dbReference>
<keyword evidence="1" id="KW-0489">Methyltransferase</keyword>
<evidence type="ECO:0000256" key="1">
    <source>
        <dbReference type="ARBA" id="ARBA00022603"/>
    </source>
</evidence>
<evidence type="ECO:0000256" key="2">
    <source>
        <dbReference type="ARBA" id="ARBA00022679"/>
    </source>
</evidence>
<dbReference type="SUPFAM" id="SSF144232">
    <property type="entry name" value="HIT/MYND zinc finger-like"/>
    <property type="match status" value="1"/>
</dbReference>
<dbReference type="InterPro" id="IPR046341">
    <property type="entry name" value="SET_dom_sf"/>
</dbReference>
<dbReference type="Gene3D" id="2.170.270.10">
    <property type="entry name" value="SET domain"/>
    <property type="match status" value="1"/>
</dbReference>
<dbReference type="GO" id="GO:0008757">
    <property type="term" value="F:S-adenosylmethionine-dependent methyltransferase activity"/>
    <property type="evidence" value="ECO:0007669"/>
    <property type="project" value="UniProtKB-ARBA"/>
</dbReference>
<dbReference type="PROSITE" id="PS50865">
    <property type="entry name" value="ZF_MYND_2"/>
    <property type="match status" value="1"/>
</dbReference>
<evidence type="ECO:0000256" key="5">
    <source>
        <dbReference type="ARBA" id="ARBA00022771"/>
    </source>
</evidence>
<dbReference type="PANTHER" id="PTHR46165">
    <property type="entry name" value="SET AND MYND DOMAIN-CONTAINING PROTEIN 4"/>
    <property type="match status" value="1"/>
</dbReference>
<dbReference type="GO" id="GO:0005634">
    <property type="term" value="C:nucleus"/>
    <property type="evidence" value="ECO:0007669"/>
    <property type="project" value="TreeGrafter"/>
</dbReference>
<dbReference type="GO" id="GO:0008270">
    <property type="term" value="F:zinc ion binding"/>
    <property type="evidence" value="ECO:0007669"/>
    <property type="project" value="UniProtKB-KW"/>
</dbReference>
<keyword evidence="5 10" id="KW-0863">Zinc-finger</keyword>
<dbReference type="GO" id="GO:0008170">
    <property type="term" value="F:N-methyltransferase activity"/>
    <property type="evidence" value="ECO:0007669"/>
    <property type="project" value="UniProtKB-ARBA"/>
</dbReference>
<sequence length="657" mass="75667">MPNQNFEKIYAEITRFLKNSGLQDTIVNNIKLNTPIQNVIESYVLLKEINLLPKPIKRTTKSDKLSAKFRNEGNIAFRQKKDMLALECYTKAVAFALIDGKELALAYANRSAVTFSLQEYIDSLEDIDRALSAYYPDKLKYKLLERKGKCLMRLNQKNEASQAFIDALEYLTKSELDSNKMNTIKKNLESLLNSNDVKSCEYLFEKADENKCEIPQLSHPASDYIQAASNAVDIHYSNVMGRHIVAATDINPGEVIAVEKPFASVLLPDMYTFFCFMCKKRCHSLLPCLHCAQVLFCSENCRTKSWEQSHCVDCFLLQTLGYIGCENMELLAVRILLLASNCGKQLIELFENEKELESFDDDREKGFINGQYLSDSYKSTHNLETNDQVRCIADLFRRSVMAALLLYSLEECTDFFIHYKRTCNESPIFYYYANELPEGGGLTVAKGYVGAYLLRYLFSVPCNAHEISEMRLKPKLDEYDSESVEIGGAIYPFLSLINHSCDPNVVRHNYNGDIVALIAIQVIKKGEQIFDNYSYHHAIHDKEQRQTHLLSQYYFVCKCPACLYDWPLYASLPENNPEYYEDVNKEEVEKSSIKFKEVLKEINIGETEGKLPFLYEHLKLLHKSIVRPWKEYNQCQEAIKQCLSVQANHYVYKTVEE</sequence>
<dbReference type="SUPFAM" id="SSF48452">
    <property type="entry name" value="TPR-like"/>
    <property type="match status" value="1"/>
</dbReference>
<evidence type="ECO:0000313" key="14">
    <source>
        <dbReference type="Proteomes" id="UP001461498"/>
    </source>
</evidence>
<evidence type="ECO:0000256" key="4">
    <source>
        <dbReference type="ARBA" id="ARBA00022723"/>
    </source>
</evidence>
<name>A0AAW1CHJ5_9HEMI</name>
<dbReference type="InterPro" id="IPR052097">
    <property type="entry name" value="SET-MYND_domain_protein"/>
</dbReference>
<evidence type="ECO:0000259" key="12">
    <source>
        <dbReference type="PROSITE" id="PS50865"/>
    </source>
</evidence>
<dbReference type="Pfam" id="PF00856">
    <property type="entry name" value="SET"/>
    <property type="match status" value="1"/>
</dbReference>
<evidence type="ECO:0000256" key="9">
    <source>
        <dbReference type="ARBA" id="ARBA00093680"/>
    </source>
</evidence>